<reference evidence="2" key="2">
    <citation type="journal article" date="2015" name="Data Brief">
        <title>Shoot transcriptome of the giant reed, Arundo donax.</title>
        <authorList>
            <person name="Barrero R.A."/>
            <person name="Guerrero F.D."/>
            <person name="Moolhuijzen P."/>
            <person name="Goolsby J.A."/>
            <person name="Tidwell J."/>
            <person name="Bellgard S.E."/>
            <person name="Bellgard M.I."/>
        </authorList>
    </citation>
    <scope>NUCLEOTIDE SEQUENCE</scope>
    <source>
        <tissue evidence="2">Shoot tissue taken approximately 20 cm above the soil surface</tissue>
    </source>
</reference>
<reference evidence="2" key="1">
    <citation type="submission" date="2014-09" db="EMBL/GenBank/DDBJ databases">
        <authorList>
            <person name="Magalhaes I.L.F."/>
            <person name="Oliveira U."/>
            <person name="Santos F.R."/>
            <person name="Vidigal T.H.D.A."/>
            <person name="Brescovit A.D."/>
            <person name="Santos A.J."/>
        </authorList>
    </citation>
    <scope>NUCLEOTIDE SEQUENCE</scope>
    <source>
        <tissue evidence="2">Shoot tissue taken approximately 20 cm above the soil surface</tissue>
    </source>
</reference>
<evidence type="ECO:0000313" key="2">
    <source>
        <dbReference type="EMBL" id="JAD32762.1"/>
    </source>
</evidence>
<accession>A0A0A8ZD09</accession>
<protein>
    <submittedName>
        <fullName evidence="2">Uncharacterized protein</fullName>
    </submittedName>
</protein>
<organism evidence="2">
    <name type="scientific">Arundo donax</name>
    <name type="common">Giant reed</name>
    <name type="synonym">Donax arundinaceus</name>
    <dbReference type="NCBI Taxonomy" id="35708"/>
    <lineage>
        <taxon>Eukaryota</taxon>
        <taxon>Viridiplantae</taxon>
        <taxon>Streptophyta</taxon>
        <taxon>Embryophyta</taxon>
        <taxon>Tracheophyta</taxon>
        <taxon>Spermatophyta</taxon>
        <taxon>Magnoliopsida</taxon>
        <taxon>Liliopsida</taxon>
        <taxon>Poales</taxon>
        <taxon>Poaceae</taxon>
        <taxon>PACMAD clade</taxon>
        <taxon>Arundinoideae</taxon>
        <taxon>Arundineae</taxon>
        <taxon>Arundo</taxon>
    </lineage>
</organism>
<feature type="region of interest" description="Disordered" evidence="1">
    <location>
        <begin position="58"/>
        <end position="90"/>
    </location>
</feature>
<dbReference type="EMBL" id="GBRH01265133">
    <property type="protein sequence ID" value="JAD32762.1"/>
    <property type="molecule type" value="Transcribed_RNA"/>
</dbReference>
<feature type="compositionally biased region" description="Low complexity" evidence="1">
    <location>
        <begin position="80"/>
        <end position="90"/>
    </location>
</feature>
<sequence length="90" mass="9927">MELVWQQLPPRCSGDSRARGGGVVARGCRGSRRSHGVGRWRLFLLSPGVPNWPISIRSHQQRARGSGSGGAHRPRRSRRWAWSGAGTTSR</sequence>
<name>A0A0A8ZD09_ARUDO</name>
<dbReference type="AlphaFoldDB" id="A0A0A8ZD09"/>
<proteinExistence type="predicted"/>
<evidence type="ECO:0000256" key="1">
    <source>
        <dbReference type="SAM" id="MobiDB-lite"/>
    </source>
</evidence>